<feature type="compositionally biased region" description="Basic residues" evidence="1">
    <location>
        <begin position="52"/>
        <end position="72"/>
    </location>
</feature>
<dbReference type="EMBL" id="BGZK01000618">
    <property type="protein sequence ID" value="GBP53217.1"/>
    <property type="molecule type" value="Genomic_DNA"/>
</dbReference>
<reference evidence="2 3" key="1">
    <citation type="journal article" date="2019" name="Commun. Biol.">
        <title>The bagworm genome reveals a unique fibroin gene that provides high tensile strength.</title>
        <authorList>
            <person name="Kono N."/>
            <person name="Nakamura H."/>
            <person name="Ohtoshi R."/>
            <person name="Tomita M."/>
            <person name="Numata K."/>
            <person name="Arakawa K."/>
        </authorList>
    </citation>
    <scope>NUCLEOTIDE SEQUENCE [LARGE SCALE GENOMIC DNA]</scope>
</reference>
<evidence type="ECO:0000313" key="3">
    <source>
        <dbReference type="Proteomes" id="UP000299102"/>
    </source>
</evidence>
<gene>
    <name evidence="2" type="ORF">EVAR_8994_1</name>
</gene>
<organism evidence="2 3">
    <name type="scientific">Eumeta variegata</name>
    <name type="common">Bagworm moth</name>
    <name type="synonym">Eumeta japonica</name>
    <dbReference type="NCBI Taxonomy" id="151549"/>
    <lineage>
        <taxon>Eukaryota</taxon>
        <taxon>Metazoa</taxon>
        <taxon>Ecdysozoa</taxon>
        <taxon>Arthropoda</taxon>
        <taxon>Hexapoda</taxon>
        <taxon>Insecta</taxon>
        <taxon>Pterygota</taxon>
        <taxon>Neoptera</taxon>
        <taxon>Endopterygota</taxon>
        <taxon>Lepidoptera</taxon>
        <taxon>Glossata</taxon>
        <taxon>Ditrysia</taxon>
        <taxon>Tineoidea</taxon>
        <taxon>Psychidae</taxon>
        <taxon>Oiketicinae</taxon>
        <taxon>Eumeta</taxon>
    </lineage>
</organism>
<feature type="compositionally biased region" description="Basic and acidic residues" evidence="1">
    <location>
        <begin position="11"/>
        <end position="25"/>
    </location>
</feature>
<protein>
    <submittedName>
        <fullName evidence="2">Uncharacterized protein</fullName>
    </submittedName>
</protein>
<name>A0A4C1WSX1_EUMVA</name>
<dbReference type="Proteomes" id="UP000299102">
    <property type="component" value="Unassembled WGS sequence"/>
</dbReference>
<accession>A0A4C1WSX1</accession>
<keyword evidence="3" id="KW-1185">Reference proteome</keyword>
<comment type="caution">
    <text evidence="2">The sequence shown here is derived from an EMBL/GenBank/DDBJ whole genome shotgun (WGS) entry which is preliminary data.</text>
</comment>
<proteinExistence type="predicted"/>
<evidence type="ECO:0000256" key="1">
    <source>
        <dbReference type="SAM" id="MobiDB-lite"/>
    </source>
</evidence>
<feature type="region of interest" description="Disordered" evidence="1">
    <location>
        <begin position="1"/>
        <end position="28"/>
    </location>
</feature>
<dbReference type="AlphaFoldDB" id="A0A4C1WSX1"/>
<evidence type="ECO:0000313" key="2">
    <source>
        <dbReference type="EMBL" id="GBP53217.1"/>
    </source>
</evidence>
<sequence>MFHVGSGSGRGDGHRANWRRAEAGVRKSKKLNCRDENRKVSRTLIICMRALRAPRPRPPRRSARRISRRGGRRSAPLTPHSERLHLHNSPPRNIRLSM</sequence>
<feature type="region of interest" description="Disordered" evidence="1">
    <location>
        <begin position="51"/>
        <end position="98"/>
    </location>
</feature>
<feature type="compositionally biased region" description="Gly residues" evidence="1">
    <location>
        <begin position="1"/>
        <end position="10"/>
    </location>
</feature>